<evidence type="ECO:0000256" key="2">
    <source>
        <dbReference type="SAM" id="SignalP"/>
    </source>
</evidence>
<dbReference type="AlphaFoldDB" id="A0ABD3MZJ3"/>
<feature type="compositionally biased region" description="Low complexity" evidence="1">
    <location>
        <begin position="132"/>
        <end position="146"/>
    </location>
</feature>
<feature type="compositionally biased region" description="Basic residues" evidence="1">
    <location>
        <begin position="87"/>
        <end position="101"/>
    </location>
</feature>
<dbReference type="EMBL" id="JALLPJ020001334">
    <property type="protein sequence ID" value="KAL3769285.1"/>
    <property type="molecule type" value="Genomic_DNA"/>
</dbReference>
<evidence type="ECO:0000313" key="4">
    <source>
        <dbReference type="Proteomes" id="UP001530400"/>
    </source>
</evidence>
<feature type="signal peptide" evidence="2">
    <location>
        <begin position="1"/>
        <end position="19"/>
    </location>
</feature>
<accession>A0ABD3MZJ3</accession>
<name>A0ABD3MZJ3_9STRA</name>
<comment type="caution">
    <text evidence="3">The sequence shown here is derived from an EMBL/GenBank/DDBJ whole genome shotgun (WGS) entry which is preliminary data.</text>
</comment>
<sequence>MKSPTYLLLLLSLTSTAASDESINTRDVKQTLAEKFASSTPRFVSIQQIQTEKKQQEKQKSNGLAGFNSKLSLALGALDKSDESHDKKKKKNERSSGRKRTIVTVDIPIRNEKNTAAATNNGLRNKKDVNEKLSQLSESLSQALSKNSNQGGVGKSMKPKASPLPRGL</sequence>
<feature type="chain" id="PRO_5044882856" evidence="2">
    <location>
        <begin position="20"/>
        <end position="168"/>
    </location>
</feature>
<evidence type="ECO:0000256" key="1">
    <source>
        <dbReference type="SAM" id="MobiDB-lite"/>
    </source>
</evidence>
<feature type="region of interest" description="Disordered" evidence="1">
    <location>
        <begin position="77"/>
        <end position="168"/>
    </location>
</feature>
<protein>
    <submittedName>
        <fullName evidence="3">Uncharacterized protein</fullName>
    </submittedName>
</protein>
<gene>
    <name evidence="3" type="ORF">ACHAWO_007957</name>
</gene>
<proteinExistence type="predicted"/>
<dbReference type="Proteomes" id="UP001530400">
    <property type="component" value="Unassembled WGS sequence"/>
</dbReference>
<reference evidence="3 4" key="1">
    <citation type="submission" date="2024-10" db="EMBL/GenBank/DDBJ databases">
        <title>Updated reference genomes for cyclostephanoid diatoms.</title>
        <authorList>
            <person name="Roberts W.R."/>
            <person name="Alverson A.J."/>
        </authorList>
    </citation>
    <scope>NUCLEOTIDE SEQUENCE [LARGE SCALE GENOMIC DNA]</scope>
    <source>
        <strain evidence="3 4">AJA010-31</strain>
    </source>
</reference>
<organism evidence="3 4">
    <name type="scientific">Cyclotella atomus</name>
    <dbReference type="NCBI Taxonomy" id="382360"/>
    <lineage>
        <taxon>Eukaryota</taxon>
        <taxon>Sar</taxon>
        <taxon>Stramenopiles</taxon>
        <taxon>Ochrophyta</taxon>
        <taxon>Bacillariophyta</taxon>
        <taxon>Coscinodiscophyceae</taxon>
        <taxon>Thalassiosirophycidae</taxon>
        <taxon>Stephanodiscales</taxon>
        <taxon>Stephanodiscaceae</taxon>
        <taxon>Cyclotella</taxon>
    </lineage>
</organism>
<keyword evidence="4" id="KW-1185">Reference proteome</keyword>
<feature type="compositionally biased region" description="Polar residues" evidence="1">
    <location>
        <begin position="114"/>
        <end position="123"/>
    </location>
</feature>
<evidence type="ECO:0000313" key="3">
    <source>
        <dbReference type="EMBL" id="KAL3769285.1"/>
    </source>
</evidence>
<keyword evidence="2" id="KW-0732">Signal</keyword>